<dbReference type="AlphaFoldDB" id="A0AA36G653"/>
<dbReference type="SUPFAM" id="SSF56300">
    <property type="entry name" value="Metallo-dependent phosphatases"/>
    <property type="match status" value="1"/>
</dbReference>
<name>A0AA36G653_9BILA</name>
<dbReference type="EC" id="3.1.3.16" evidence="1"/>
<dbReference type="GO" id="GO:0005634">
    <property type="term" value="C:nucleus"/>
    <property type="evidence" value="ECO:0007669"/>
    <property type="project" value="TreeGrafter"/>
</dbReference>
<reference evidence="4" key="1">
    <citation type="submission" date="2023-06" db="EMBL/GenBank/DDBJ databases">
        <authorList>
            <person name="Delattre M."/>
        </authorList>
    </citation>
    <scope>NUCLEOTIDE SEQUENCE</scope>
    <source>
        <strain evidence="4">AF72</strain>
    </source>
</reference>
<evidence type="ECO:0000313" key="5">
    <source>
        <dbReference type="Proteomes" id="UP001177023"/>
    </source>
</evidence>
<feature type="compositionally biased region" description="Basic and acidic residues" evidence="2">
    <location>
        <begin position="331"/>
        <end position="343"/>
    </location>
</feature>
<comment type="caution">
    <text evidence="4">The sequence shown here is derived from an EMBL/GenBank/DDBJ whole genome shotgun (WGS) entry which is preliminary data.</text>
</comment>
<dbReference type="PROSITE" id="PS00125">
    <property type="entry name" value="SER_THR_PHOSPHATASE"/>
    <property type="match status" value="1"/>
</dbReference>
<comment type="similarity">
    <text evidence="1">Belongs to the PPP phosphatase family.</text>
</comment>
<feature type="compositionally biased region" description="Low complexity" evidence="2">
    <location>
        <begin position="344"/>
        <end position="361"/>
    </location>
</feature>
<feature type="non-terminal residue" evidence="4">
    <location>
        <position position="1"/>
    </location>
</feature>
<dbReference type="EMBL" id="CATQJA010002657">
    <property type="protein sequence ID" value="CAJ0579513.1"/>
    <property type="molecule type" value="Genomic_DNA"/>
</dbReference>
<evidence type="ECO:0000256" key="1">
    <source>
        <dbReference type="RuleBase" id="RU004273"/>
    </source>
</evidence>
<dbReference type="Proteomes" id="UP001177023">
    <property type="component" value="Unassembled WGS sequence"/>
</dbReference>
<comment type="catalytic activity">
    <reaction evidence="1">
        <text>O-phospho-L-threonyl-[protein] + H2O = L-threonyl-[protein] + phosphate</text>
        <dbReference type="Rhea" id="RHEA:47004"/>
        <dbReference type="Rhea" id="RHEA-COMP:11060"/>
        <dbReference type="Rhea" id="RHEA-COMP:11605"/>
        <dbReference type="ChEBI" id="CHEBI:15377"/>
        <dbReference type="ChEBI" id="CHEBI:30013"/>
        <dbReference type="ChEBI" id="CHEBI:43474"/>
        <dbReference type="ChEBI" id="CHEBI:61977"/>
        <dbReference type="EC" id="3.1.3.16"/>
    </reaction>
</comment>
<dbReference type="Gene3D" id="3.60.21.10">
    <property type="match status" value="1"/>
</dbReference>
<protein>
    <recommendedName>
        <fullName evidence="1">Serine/threonine-protein phosphatase</fullName>
        <ecNumber evidence="1">3.1.3.16</ecNumber>
    </recommendedName>
</protein>
<dbReference type="PANTHER" id="PTHR11668">
    <property type="entry name" value="SERINE/THREONINE PROTEIN PHOSPHATASE"/>
    <property type="match status" value="1"/>
</dbReference>
<evidence type="ECO:0000313" key="4">
    <source>
        <dbReference type="EMBL" id="CAJ0579513.1"/>
    </source>
</evidence>
<keyword evidence="1" id="KW-0378">Hydrolase</keyword>
<dbReference type="Pfam" id="PF00149">
    <property type="entry name" value="Metallophos"/>
    <property type="match status" value="1"/>
</dbReference>
<feature type="domain" description="Serine/threonine specific protein phosphatases" evidence="3">
    <location>
        <begin position="118"/>
        <end position="123"/>
    </location>
</feature>
<proteinExistence type="inferred from homology"/>
<dbReference type="InterPro" id="IPR006186">
    <property type="entry name" value="Ser/Thr-sp_prot-phosphatase"/>
</dbReference>
<dbReference type="InterPro" id="IPR029052">
    <property type="entry name" value="Metallo-depent_PP-like"/>
</dbReference>
<dbReference type="GO" id="GO:0004722">
    <property type="term" value="F:protein serine/threonine phosphatase activity"/>
    <property type="evidence" value="ECO:0007669"/>
    <property type="project" value="UniProtKB-EC"/>
</dbReference>
<dbReference type="InterPro" id="IPR004843">
    <property type="entry name" value="Calcineurin-like_PHP"/>
</dbReference>
<organism evidence="4 5">
    <name type="scientific">Mesorhabditis spiculigera</name>
    <dbReference type="NCBI Taxonomy" id="96644"/>
    <lineage>
        <taxon>Eukaryota</taxon>
        <taxon>Metazoa</taxon>
        <taxon>Ecdysozoa</taxon>
        <taxon>Nematoda</taxon>
        <taxon>Chromadorea</taxon>
        <taxon>Rhabditida</taxon>
        <taxon>Rhabditina</taxon>
        <taxon>Rhabditomorpha</taxon>
        <taxon>Rhabditoidea</taxon>
        <taxon>Rhabditidae</taxon>
        <taxon>Mesorhabditinae</taxon>
        <taxon>Mesorhabditis</taxon>
    </lineage>
</organism>
<dbReference type="InterPro" id="IPR050341">
    <property type="entry name" value="PP1_catalytic_subunit"/>
</dbReference>
<dbReference type="GO" id="GO:0005737">
    <property type="term" value="C:cytoplasm"/>
    <property type="evidence" value="ECO:0007669"/>
    <property type="project" value="TreeGrafter"/>
</dbReference>
<dbReference type="PRINTS" id="PR00114">
    <property type="entry name" value="STPHPHTASE"/>
</dbReference>
<accession>A0AA36G653</accession>
<keyword evidence="5" id="KW-1185">Reference proteome</keyword>
<gene>
    <name evidence="4" type="ORF">MSPICULIGERA_LOCUS17729</name>
</gene>
<evidence type="ECO:0000256" key="2">
    <source>
        <dbReference type="SAM" id="MobiDB-lite"/>
    </source>
</evidence>
<feature type="region of interest" description="Disordered" evidence="2">
    <location>
        <begin position="319"/>
        <end position="361"/>
    </location>
</feature>
<sequence>MTQPTEVRGLAERVVRRLMHGETMAGFGDDEIYLLLEASRQQLQPLPALVRMTAPVVIFGDIHGQFADLLRFFNVVGTPPKTKCLFLGDYVDRCSKSLEVIMLLLCFKLLHPGHIELLRGNHECAKLNRSYGFYEELRRKRSVKMWKAFQGVFAELPLCGLVNGRILGMHGGISPHIANWASLTDLQKPRTAKECDEGIALDLMWADPTQDTCGFLPNKSRSASYTFGEDVVKAFCAKLGLELVVRAHEMVMDGHVLQAENRCCTIFTAPNYCGTDRNSGSVMLVSEKLEISFETLRPRPVVRGTLDERREAILEKMARVDHGAKSPMPMRKADKAEKAEKATDPPATTSTVSEPSTTVTK</sequence>
<dbReference type="PANTHER" id="PTHR11668:SF285">
    <property type="entry name" value="SERINE_THREONINE-PROTEIN PHOSPHATASE-RELATED"/>
    <property type="match status" value="1"/>
</dbReference>
<evidence type="ECO:0000259" key="3">
    <source>
        <dbReference type="PROSITE" id="PS00125"/>
    </source>
</evidence>
<dbReference type="SMART" id="SM00156">
    <property type="entry name" value="PP2Ac"/>
    <property type="match status" value="1"/>
</dbReference>